<dbReference type="PANTHER" id="PTHR47476:SF2">
    <property type="entry name" value="ARABINOSE 5-PHOSPHATE ISOMERASE-RELATED"/>
    <property type="match status" value="1"/>
</dbReference>
<name>R0HDY9_9BRAS</name>
<feature type="site" description="Catalytically relevant" evidence="4">
    <location>
        <position position="94"/>
    </location>
</feature>
<dbReference type="InterPro" id="IPR001347">
    <property type="entry name" value="SIS_dom"/>
</dbReference>
<dbReference type="PANTHER" id="PTHR47476">
    <property type="match status" value="1"/>
</dbReference>
<feature type="non-terminal residue" evidence="8">
    <location>
        <position position="1"/>
    </location>
</feature>
<dbReference type="eggNOG" id="ENOG502RDRP">
    <property type="taxonomic scope" value="Eukaryota"/>
</dbReference>
<dbReference type="InterPro" id="IPR004800">
    <property type="entry name" value="KdsD/KpsF-type"/>
</dbReference>
<evidence type="ECO:0000313" key="9">
    <source>
        <dbReference type="Proteomes" id="UP000029121"/>
    </source>
</evidence>
<dbReference type="PROSITE" id="PS51371">
    <property type="entry name" value="CBS"/>
    <property type="match status" value="2"/>
</dbReference>
<dbReference type="InterPro" id="IPR046342">
    <property type="entry name" value="CBS_dom_sf"/>
</dbReference>
<dbReference type="Pfam" id="PF01380">
    <property type="entry name" value="SIS"/>
    <property type="match status" value="1"/>
</dbReference>
<proteinExistence type="inferred from homology"/>
<dbReference type="InterPro" id="IPR046348">
    <property type="entry name" value="SIS_dom_sf"/>
</dbReference>
<feature type="domain" description="CBS" evidence="6">
    <location>
        <begin position="245"/>
        <end position="304"/>
    </location>
</feature>
<organism evidence="8 9">
    <name type="scientific">Capsella rubella</name>
    <dbReference type="NCBI Taxonomy" id="81985"/>
    <lineage>
        <taxon>Eukaryota</taxon>
        <taxon>Viridiplantae</taxon>
        <taxon>Streptophyta</taxon>
        <taxon>Embryophyta</taxon>
        <taxon>Tracheophyta</taxon>
        <taxon>Spermatophyta</taxon>
        <taxon>Magnoliopsida</taxon>
        <taxon>eudicotyledons</taxon>
        <taxon>Gunneridae</taxon>
        <taxon>Pentapetalae</taxon>
        <taxon>rosids</taxon>
        <taxon>malvids</taxon>
        <taxon>Brassicales</taxon>
        <taxon>Brassicaceae</taxon>
        <taxon>Camelineae</taxon>
        <taxon>Capsella</taxon>
    </lineage>
</organism>
<evidence type="ECO:0008006" key="10">
    <source>
        <dbReference type="Google" id="ProtNLM"/>
    </source>
</evidence>
<keyword evidence="3 5" id="KW-0129">CBS domain</keyword>
<dbReference type="InterPro" id="IPR000644">
    <property type="entry name" value="CBS_dom"/>
</dbReference>
<reference evidence="9" key="1">
    <citation type="journal article" date="2013" name="Nat. Genet.">
        <title>The Capsella rubella genome and the genomic consequences of rapid mating system evolution.</title>
        <authorList>
            <person name="Slotte T."/>
            <person name="Hazzouri K.M."/>
            <person name="Agren J.A."/>
            <person name="Koenig D."/>
            <person name="Maumus F."/>
            <person name="Guo Y.L."/>
            <person name="Steige K."/>
            <person name="Platts A.E."/>
            <person name="Escobar J.S."/>
            <person name="Newman L.K."/>
            <person name="Wang W."/>
            <person name="Mandakova T."/>
            <person name="Vello E."/>
            <person name="Smith L.M."/>
            <person name="Henz S.R."/>
            <person name="Steffen J."/>
            <person name="Takuno S."/>
            <person name="Brandvain Y."/>
            <person name="Coop G."/>
            <person name="Andolfatto P."/>
            <person name="Hu T.T."/>
            <person name="Blanchette M."/>
            <person name="Clark R.M."/>
            <person name="Quesneville H."/>
            <person name="Nordborg M."/>
            <person name="Gaut B.S."/>
            <person name="Lysak M.A."/>
            <person name="Jenkins J."/>
            <person name="Grimwood J."/>
            <person name="Chapman J."/>
            <person name="Prochnik S."/>
            <person name="Shu S."/>
            <person name="Rokhsar D."/>
            <person name="Schmutz J."/>
            <person name="Weigel D."/>
            <person name="Wright S.I."/>
        </authorList>
    </citation>
    <scope>NUCLEOTIDE SEQUENCE [LARGE SCALE GENOMIC DNA]</scope>
    <source>
        <strain evidence="9">cv. Monte Gargano</strain>
    </source>
</reference>
<dbReference type="OrthoDB" id="1872003at2759"/>
<evidence type="ECO:0000259" key="6">
    <source>
        <dbReference type="PROSITE" id="PS51371"/>
    </source>
</evidence>
<dbReference type="CDD" id="cd05014">
    <property type="entry name" value="SIS_Kpsf"/>
    <property type="match status" value="1"/>
</dbReference>
<keyword evidence="9" id="KW-1185">Reference proteome</keyword>
<evidence type="ECO:0000256" key="2">
    <source>
        <dbReference type="ARBA" id="ARBA00022737"/>
    </source>
</evidence>
<dbReference type="KEGG" id="crb:17885381"/>
<dbReference type="Gene3D" id="3.40.50.10490">
    <property type="entry name" value="Glucose-6-phosphate isomerase like protein, domain 1"/>
    <property type="match status" value="1"/>
</dbReference>
<dbReference type="Proteomes" id="UP000029121">
    <property type="component" value="Unassembled WGS sequence"/>
</dbReference>
<dbReference type="GO" id="GO:0016853">
    <property type="term" value="F:isomerase activity"/>
    <property type="evidence" value="ECO:0007669"/>
    <property type="project" value="InterPro"/>
</dbReference>
<feature type="site" description="Catalytically relevant" evidence="4">
    <location>
        <position position="187"/>
    </location>
</feature>
<dbReference type="GO" id="GO:1901135">
    <property type="term" value="P:carbohydrate derivative metabolic process"/>
    <property type="evidence" value="ECO:0007669"/>
    <property type="project" value="InterPro"/>
</dbReference>
<keyword evidence="2" id="KW-0677">Repeat</keyword>
<dbReference type="NCBIfam" id="TIGR00393">
    <property type="entry name" value="kpsF"/>
    <property type="match status" value="1"/>
</dbReference>
<sequence>HKAIKGSLGDPTMGSLPPTSLDFSSIDHNSLKNGGASHHQHHQEISRENLLNLFTSQQDLLNHFFKHLDLSQTLDFSRILLSTAGTVFFTGVGKSAFVANKVSQTLVSLSFRSSFLSPLDALHGDIGALSPRDVLVFFSKSGATEELLRLVPCARAKGAFLVSLTSVSGNPLAAVCDMNVHLPLQRELCPFNLAPVTSTAIQMVFGDTIAVALMAARNLSKEEYASNHPAGRIGKSLIFKVRDVMKKQEELPVCKEGDLIMDQLVELTSKGCGCLLVVDEHHRLIGTFTDGDLRRTLKASGEAIFKLSVGEMCNRKPRTIGPETMAVEAMKKMESPPSPVQFLPVVNDDNTLIGIVTLHGLVSAGL</sequence>
<dbReference type="Gene3D" id="3.10.580.10">
    <property type="entry name" value="CBS-domain"/>
    <property type="match status" value="1"/>
</dbReference>
<evidence type="ECO:0000256" key="5">
    <source>
        <dbReference type="PROSITE-ProRule" id="PRU00703"/>
    </source>
</evidence>
<accession>R0HDY9</accession>
<evidence type="ECO:0000259" key="7">
    <source>
        <dbReference type="PROSITE" id="PS51464"/>
    </source>
</evidence>
<evidence type="ECO:0000256" key="4">
    <source>
        <dbReference type="PIRSR" id="PIRSR004692-3"/>
    </source>
</evidence>
<dbReference type="AlphaFoldDB" id="R0HDY9"/>
<dbReference type="CDD" id="cd04604">
    <property type="entry name" value="CBS_pair_SIS_assoc"/>
    <property type="match status" value="1"/>
</dbReference>
<dbReference type="InterPro" id="IPR035474">
    <property type="entry name" value="SIS_Kpsf"/>
</dbReference>
<comment type="similarity">
    <text evidence="1">Belongs to the SIS family. GutQ/KpsF subfamily.</text>
</comment>
<feature type="site" description="Catalytically relevant" evidence="4">
    <location>
        <position position="146"/>
    </location>
</feature>
<feature type="domain" description="CBS" evidence="6">
    <location>
        <begin position="313"/>
        <end position="366"/>
    </location>
</feature>
<dbReference type="GO" id="GO:0097367">
    <property type="term" value="F:carbohydrate derivative binding"/>
    <property type="evidence" value="ECO:0007669"/>
    <property type="project" value="InterPro"/>
</dbReference>
<evidence type="ECO:0000256" key="3">
    <source>
        <dbReference type="ARBA" id="ARBA00023122"/>
    </source>
</evidence>
<dbReference type="SUPFAM" id="SSF53697">
    <property type="entry name" value="SIS domain"/>
    <property type="match status" value="1"/>
</dbReference>
<gene>
    <name evidence="8" type="ORF">CARUB_v10017483mg</name>
</gene>
<dbReference type="SMART" id="SM00116">
    <property type="entry name" value="CBS"/>
    <property type="match status" value="2"/>
</dbReference>
<dbReference type="STRING" id="81985.R0HDY9"/>
<dbReference type="GO" id="GO:0005975">
    <property type="term" value="P:carbohydrate metabolic process"/>
    <property type="evidence" value="ECO:0007669"/>
    <property type="project" value="InterPro"/>
</dbReference>
<evidence type="ECO:0000313" key="8">
    <source>
        <dbReference type="EMBL" id="EOA23255.1"/>
    </source>
</evidence>
<dbReference type="Pfam" id="PF00571">
    <property type="entry name" value="CBS"/>
    <property type="match status" value="2"/>
</dbReference>
<evidence type="ECO:0000256" key="1">
    <source>
        <dbReference type="ARBA" id="ARBA00008165"/>
    </source>
</evidence>
<dbReference type="PIRSF" id="PIRSF004692">
    <property type="entry name" value="KdsD_KpsF"/>
    <property type="match status" value="1"/>
</dbReference>
<dbReference type="PROSITE" id="PS51464">
    <property type="entry name" value="SIS"/>
    <property type="match status" value="1"/>
</dbReference>
<protein>
    <recommendedName>
        <fullName evidence="10">Arabinose 5-phosphate isomerase</fullName>
    </recommendedName>
</protein>
<feature type="domain" description="SIS" evidence="7">
    <location>
        <begin position="77"/>
        <end position="219"/>
    </location>
</feature>
<dbReference type="EMBL" id="KB870809">
    <property type="protein sequence ID" value="EOA23255.1"/>
    <property type="molecule type" value="Genomic_DNA"/>
</dbReference>
<feature type="site" description="Catalytically relevant" evidence="4">
    <location>
        <position position="228"/>
    </location>
</feature>